<proteinExistence type="inferred from homology"/>
<evidence type="ECO:0000256" key="5">
    <source>
        <dbReference type="ARBA" id="ARBA00022989"/>
    </source>
</evidence>
<comment type="caution">
    <text evidence="9">The sequence shown here is derived from an EMBL/GenBank/DDBJ whole genome shotgun (WGS) entry which is preliminary data.</text>
</comment>
<dbReference type="EMBL" id="VCMV01000029">
    <property type="protein sequence ID" value="KAB0265733.1"/>
    <property type="molecule type" value="Genomic_DNA"/>
</dbReference>
<feature type="transmembrane region" description="Helical" evidence="7">
    <location>
        <begin position="281"/>
        <end position="307"/>
    </location>
</feature>
<dbReference type="Pfam" id="PF19300">
    <property type="entry name" value="BPD_transp_1_N"/>
    <property type="match status" value="1"/>
</dbReference>
<evidence type="ECO:0000256" key="7">
    <source>
        <dbReference type="RuleBase" id="RU363032"/>
    </source>
</evidence>
<accession>A0A5N3P7M9</accession>
<keyword evidence="5 7" id="KW-1133">Transmembrane helix</keyword>
<dbReference type="PROSITE" id="PS50928">
    <property type="entry name" value="ABC_TM1"/>
    <property type="match status" value="1"/>
</dbReference>
<name>A0A5N3P7M9_9HYPH</name>
<evidence type="ECO:0000256" key="2">
    <source>
        <dbReference type="ARBA" id="ARBA00022448"/>
    </source>
</evidence>
<dbReference type="OrthoDB" id="9807402at2"/>
<evidence type="ECO:0000313" key="9">
    <source>
        <dbReference type="EMBL" id="KAB0265733.1"/>
    </source>
</evidence>
<comment type="similarity">
    <text evidence="7">Belongs to the binding-protein-dependent transport system permease family.</text>
</comment>
<feature type="domain" description="ABC transmembrane type-1" evidence="8">
    <location>
        <begin position="95"/>
        <end position="304"/>
    </location>
</feature>
<evidence type="ECO:0000256" key="3">
    <source>
        <dbReference type="ARBA" id="ARBA00022475"/>
    </source>
</evidence>
<organism evidence="9 10">
    <name type="scientific">Microvirga brassicacearum</name>
    <dbReference type="NCBI Taxonomy" id="2580413"/>
    <lineage>
        <taxon>Bacteria</taxon>
        <taxon>Pseudomonadati</taxon>
        <taxon>Pseudomonadota</taxon>
        <taxon>Alphaproteobacteria</taxon>
        <taxon>Hyphomicrobiales</taxon>
        <taxon>Methylobacteriaceae</taxon>
        <taxon>Microvirga</taxon>
    </lineage>
</organism>
<feature type="transmembrane region" description="Helical" evidence="7">
    <location>
        <begin position="177"/>
        <end position="197"/>
    </location>
</feature>
<dbReference type="PANTHER" id="PTHR43163">
    <property type="entry name" value="DIPEPTIDE TRANSPORT SYSTEM PERMEASE PROTEIN DPPB-RELATED"/>
    <property type="match status" value="1"/>
</dbReference>
<dbReference type="Proteomes" id="UP000325684">
    <property type="component" value="Unassembled WGS sequence"/>
</dbReference>
<protein>
    <submittedName>
        <fullName evidence="9">ABC transporter permease</fullName>
    </submittedName>
</protein>
<keyword evidence="4 7" id="KW-0812">Transmembrane</keyword>
<evidence type="ECO:0000256" key="4">
    <source>
        <dbReference type="ARBA" id="ARBA00022692"/>
    </source>
</evidence>
<dbReference type="GO" id="GO:0055085">
    <property type="term" value="P:transmembrane transport"/>
    <property type="evidence" value="ECO:0007669"/>
    <property type="project" value="InterPro"/>
</dbReference>
<evidence type="ECO:0000256" key="1">
    <source>
        <dbReference type="ARBA" id="ARBA00004651"/>
    </source>
</evidence>
<keyword evidence="3" id="KW-1003">Cell membrane</keyword>
<evidence type="ECO:0000256" key="6">
    <source>
        <dbReference type="ARBA" id="ARBA00023136"/>
    </source>
</evidence>
<dbReference type="RefSeq" id="WP_150946697.1">
    <property type="nucleotide sequence ID" value="NZ_VCMV01000029.1"/>
</dbReference>
<dbReference type="InterPro" id="IPR035906">
    <property type="entry name" value="MetI-like_sf"/>
</dbReference>
<dbReference type="Pfam" id="PF00528">
    <property type="entry name" value="BPD_transp_1"/>
    <property type="match status" value="1"/>
</dbReference>
<keyword evidence="10" id="KW-1185">Reference proteome</keyword>
<sequence>MLAYITRRLLATIPVMAMVAVVVFAILRLTPGDPAAIIAGDDATTEQLEKIRQTMGLDKPIPLQLVQWVYQLLQGDLGVSLLSGAPVLGMIADRMGPSLALAFGTIVVTVSVAIPLGIVAAWKQGRMLDRAVMTFSVLGFSVPTFVVAYLLIYYLSIKMGWFPVQGYKPLSDGFWPFAQRLVLPVLALSGVYVALIARITRSSIIEVMGEDFIRTARAKGATERVVLMRHALRNAAVPILTIIGIGIASLISGVVVTESVFNLPGLGRLVVEAVLARDYPVIQGLILLFSFFYIFINLVVDVLYPIFDPRIRY</sequence>
<dbReference type="SUPFAM" id="SSF161098">
    <property type="entry name" value="MetI-like"/>
    <property type="match status" value="1"/>
</dbReference>
<evidence type="ECO:0000259" key="8">
    <source>
        <dbReference type="PROSITE" id="PS50928"/>
    </source>
</evidence>
<keyword evidence="6 7" id="KW-0472">Membrane</keyword>
<gene>
    <name evidence="9" type="ORF">FEZ63_17120</name>
</gene>
<dbReference type="Gene3D" id="1.10.3720.10">
    <property type="entry name" value="MetI-like"/>
    <property type="match status" value="1"/>
</dbReference>
<dbReference type="PANTHER" id="PTHR43163:SF6">
    <property type="entry name" value="DIPEPTIDE TRANSPORT SYSTEM PERMEASE PROTEIN DPPB-RELATED"/>
    <property type="match status" value="1"/>
</dbReference>
<dbReference type="CDD" id="cd06261">
    <property type="entry name" value="TM_PBP2"/>
    <property type="match status" value="1"/>
</dbReference>
<dbReference type="AlphaFoldDB" id="A0A5N3P7M9"/>
<feature type="transmembrane region" description="Helical" evidence="7">
    <location>
        <begin position="99"/>
        <end position="122"/>
    </location>
</feature>
<reference evidence="9 10" key="1">
    <citation type="journal article" date="2019" name="Microorganisms">
        <title>Genome Insights into the Novel Species Microvirga brassicacearum, a Rapeseed Endophyte with Biotechnological Potential.</title>
        <authorList>
            <person name="Jimenez-Gomez A."/>
            <person name="Saati-Santamaria Z."/>
            <person name="Igual J.M."/>
            <person name="Rivas R."/>
            <person name="Mateos P.F."/>
            <person name="Garcia-Fraile P."/>
        </authorList>
    </citation>
    <scope>NUCLEOTIDE SEQUENCE [LARGE SCALE GENOMIC DNA]</scope>
    <source>
        <strain evidence="9 10">CDVBN77</strain>
    </source>
</reference>
<evidence type="ECO:0000313" key="10">
    <source>
        <dbReference type="Proteomes" id="UP000325684"/>
    </source>
</evidence>
<feature type="transmembrane region" description="Helical" evidence="7">
    <location>
        <begin position="134"/>
        <end position="157"/>
    </location>
</feature>
<dbReference type="InterPro" id="IPR000515">
    <property type="entry name" value="MetI-like"/>
</dbReference>
<dbReference type="InterPro" id="IPR045621">
    <property type="entry name" value="BPD_transp_1_N"/>
</dbReference>
<feature type="transmembrane region" description="Helical" evidence="7">
    <location>
        <begin position="237"/>
        <end position="261"/>
    </location>
</feature>
<keyword evidence="2 7" id="KW-0813">Transport</keyword>
<dbReference type="GO" id="GO:0005886">
    <property type="term" value="C:plasma membrane"/>
    <property type="evidence" value="ECO:0007669"/>
    <property type="project" value="UniProtKB-SubCell"/>
</dbReference>
<comment type="subcellular location">
    <subcellularLocation>
        <location evidence="1 7">Cell membrane</location>
        <topology evidence="1 7">Multi-pass membrane protein</topology>
    </subcellularLocation>
</comment>
<feature type="transmembrane region" description="Helical" evidence="7">
    <location>
        <begin position="9"/>
        <end position="27"/>
    </location>
</feature>